<evidence type="ECO:0000313" key="4">
    <source>
        <dbReference type="Proteomes" id="UP001595909"/>
    </source>
</evidence>
<keyword evidence="2" id="KW-0472">Membrane</keyword>
<dbReference type="Proteomes" id="UP001595909">
    <property type="component" value="Unassembled WGS sequence"/>
</dbReference>
<organism evidence="3 4">
    <name type="scientific">Actinomycetospora chibensis</name>
    <dbReference type="NCBI Taxonomy" id="663606"/>
    <lineage>
        <taxon>Bacteria</taxon>
        <taxon>Bacillati</taxon>
        <taxon>Actinomycetota</taxon>
        <taxon>Actinomycetes</taxon>
        <taxon>Pseudonocardiales</taxon>
        <taxon>Pseudonocardiaceae</taxon>
        <taxon>Actinomycetospora</taxon>
    </lineage>
</organism>
<protein>
    <submittedName>
        <fullName evidence="3">Uncharacterized protein</fullName>
    </submittedName>
</protein>
<name>A0ABV9RA08_9PSEU</name>
<accession>A0ABV9RA08</accession>
<feature type="transmembrane region" description="Helical" evidence="2">
    <location>
        <begin position="47"/>
        <end position="67"/>
    </location>
</feature>
<evidence type="ECO:0000256" key="1">
    <source>
        <dbReference type="SAM" id="MobiDB-lite"/>
    </source>
</evidence>
<sequence>MALPWPHSTPTLPRPVPAAPHPAPAGRTASLAGVADRVGTAARRHPALVRLGGLATSPVIALVVMLLGLALLFVLPMVGLPFVALVVLPAVVYHLQSERRTNLRRPRR</sequence>
<dbReference type="EMBL" id="JBHSIM010000002">
    <property type="protein sequence ID" value="MFC4830996.1"/>
    <property type="molecule type" value="Genomic_DNA"/>
</dbReference>
<keyword evidence="4" id="KW-1185">Reference proteome</keyword>
<dbReference type="RefSeq" id="WP_274190253.1">
    <property type="nucleotide sequence ID" value="NZ_BAABHN010000002.1"/>
</dbReference>
<feature type="region of interest" description="Disordered" evidence="1">
    <location>
        <begin position="1"/>
        <end position="30"/>
    </location>
</feature>
<evidence type="ECO:0000256" key="2">
    <source>
        <dbReference type="SAM" id="Phobius"/>
    </source>
</evidence>
<evidence type="ECO:0000313" key="3">
    <source>
        <dbReference type="EMBL" id="MFC4830996.1"/>
    </source>
</evidence>
<feature type="compositionally biased region" description="Pro residues" evidence="1">
    <location>
        <begin position="12"/>
        <end position="23"/>
    </location>
</feature>
<feature type="transmembrane region" description="Helical" evidence="2">
    <location>
        <begin position="73"/>
        <end position="95"/>
    </location>
</feature>
<proteinExistence type="predicted"/>
<reference evidence="4" key="1">
    <citation type="journal article" date="2019" name="Int. J. Syst. Evol. Microbiol.">
        <title>The Global Catalogue of Microorganisms (GCM) 10K type strain sequencing project: providing services to taxonomists for standard genome sequencing and annotation.</title>
        <authorList>
            <consortium name="The Broad Institute Genomics Platform"/>
            <consortium name="The Broad Institute Genome Sequencing Center for Infectious Disease"/>
            <person name="Wu L."/>
            <person name="Ma J."/>
        </authorList>
    </citation>
    <scope>NUCLEOTIDE SEQUENCE [LARGE SCALE GENOMIC DNA]</scope>
    <source>
        <strain evidence="4">CCUG 50347</strain>
    </source>
</reference>
<keyword evidence="2" id="KW-1133">Transmembrane helix</keyword>
<gene>
    <name evidence="3" type="ORF">ACFPEL_01125</name>
</gene>
<keyword evidence="2" id="KW-0812">Transmembrane</keyword>
<comment type="caution">
    <text evidence="3">The sequence shown here is derived from an EMBL/GenBank/DDBJ whole genome shotgun (WGS) entry which is preliminary data.</text>
</comment>